<dbReference type="FunFam" id="3.40.50.2300:FF:000001">
    <property type="entry name" value="DNA-binding response regulator PhoB"/>
    <property type="match status" value="1"/>
</dbReference>
<dbReference type="Proteomes" id="UP000019423">
    <property type="component" value="Chromosome"/>
</dbReference>
<name>W8F2V4_9BACT</name>
<keyword evidence="3" id="KW-0805">Transcription regulation</keyword>
<dbReference type="eggNOG" id="COG0745">
    <property type="taxonomic scope" value="Bacteria"/>
</dbReference>
<dbReference type="GO" id="GO:0006355">
    <property type="term" value="P:regulation of DNA-templated transcription"/>
    <property type="evidence" value="ECO:0007669"/>
    <property type="project" value="InterPro"/>
</dbReference>
<feature type="domain" description="Response regulatory" evidence="8">
    <location>
        <begin position="20"/>
        <end position="134"/>
    </location>
</feature>
<dbReference type="GO" id="GO:0005829">
    <property type="term" value="C:cytosol"/>
    <property type="evidence" value="ECO:0007669"/>
    <property type="project" value="TreeGrafter"/>
</dbReference>
<dbReference type="GO" id="GO:0000976">
    <property type="term" value="F:transcription cis-regulatory region binding"/>
    <property type="evidence" value="ECO:0007669"/>
    <property type="project" value="TreeGrafter"/>
</dbReference>
<evidence type="ECO:0000256" key="4">
    <source>
        <dbReference type="ARBA" id="ARBA00023125"/>
    </source>
</evidence>
<dbReference type="InterPro" id="IPR016032">
    <property type="entry name" value="Sig_transdc_resp-reg_C-effctor"/>
</dbReference>
<evidence type="ECO:0000313" key="10">
    <source>
        <dbReference type="EMBL" id="AHJ98347.1"/>
    </source>
</evidence>
<dbReference type="Pfam" id="PF00486">
    <property type="entry name" value="Trans_reg_C"/>
    <property type="match status" value="1"/>
</dbReference>
<evidence type="ECO:0000256" key="7">
    <source>
        <dbReference type="PROSITE-ProRule" id="PRU01091"/>
    </source>
</evidence>
<dbReference type="InterPro" id="IPR039420">
    <property type="entry name" value="WalR-like"/>
</dbReference>
<dbReference type="PROSITE" id="PS50110">
    <property type="entry name" value="RESPONSE_REGULATORY"/>
    <property type="match status" value="1"/>
</dbReference>
<keyword evidence="5" id="KW-0804">Transcription</keyword>
<keyword evidence="4 7" id="KW-0238">DNA-binding</keyword>
<evidence type="ECO:0000256" key="1">
    <source>
        <dbReference type="ARBA" id="ARBA00022553"/>
    </source>
</evidence>
<keyword evidence="1 6" id="KW-0597">Phosphoprotein</keyword>
<dbReference type="PANTHER" id="PTHR48111:SF22">
    <property type="entry name" value="REGULATOR OF RPOS"/>
    <property type="match status" value="1"/>
</dbReference>
<dbReference type="Gene3D" id="6.10.250.690">
    <property type="match status" value="1"/>
</dbReference>
<dbReference type="KEGG" id="hsw:Hsw_2752"/>
<dbReference type="Pfam" id="PF00072">
    <property type="entry name" value="Response_reg"/>
    <property type="match status" value="1"/>
</dbReference>
<dbReference type="PROSITE" id="PS51755">
    <property type="entry name" value="OMPR_PHOB"/>
    <property type="match status" value="1"/>
</dbReference>
<evidence type="ECO:0000313" key="11">
    <source>
        <dbReference type="Proteomes" id="UP000019423"/>
    </source>
</evidence>
<proteinExistence type="predicted"/>
<dbReference type="EMBL" id="CP007145">
    <property type="protein sequence ID" value="AHJ98347.1"/>
    <property type="molecule type" value="Genomic_DNA"/>
</dbReference>
<dbReference type="CDD" id="cd19935">
    <property type="entry name" value="REC_OmpR_CusR-like"/>
    <property type="match status" value="1"/>
</dbReference>
<keyword evidence="11" id="KW-1185">Reference proteome</keyword>
<dbReference type="HOGENOM" id="CLU_000445_30_1_10"/>
<dbReference type="InterPro" id="IPR001867">
    <property type="entry name" value="OmpR/PhoB-type_DNA-bd"/>
</dbReference>
<dbReference type="SMART" id="SM00448">
    <property type="entry name" value="REC"/>
    <property type="match status" value="1"/>
</dbReference>
<dbReference type="GO" id="GO:0000156">
    <property type="term" value="F:phosphorelay response regulator activity"/>
    <property type="evidence" value="ECO:0007669"/>
    <property type="project" value="TreeGrafter"/>
</dbReference>
<sequence>MTVQPFNSSPIHPFNHFPMKILLVEDEPKVSAFIKRGLEEEGFEVEVAYDGRFGRQLALFHSYELIILDVILPYFSGLEVLEAIRAQDQQTPVLMLTALGTNQDKLHGFGSGTDDYLVKPFDFSELVARVRALTRRRGQQAKSAVLQFEDLTLDSAAKTVTRAGQPLKLTAREFGLLELLLRHSGRVLSRAELAADVWEDSFDAGSNVVDVYVNYLRNKVDKPFPRKLIHTVVGMGYVLRAQE</sequence>
<dbReference type="FunFam" id="1.10.10.10:FF:000005">
    <property type="entry name" value="Two-component system response regulator"/>
    <property type="match status" value="1"/>
</dbReference>
<accession>W8F2V4</accession>
<dbReference type="CDD" id="cd00383">
    <property type="entry name" value="trans_reg_C"/>
    <property type="match status" value="1"/>
</dbReference>
<keyword evidence="2" id="KW-0902">Two-component regulatory system</keyword>
<evidence type="ECO:0000259" key="9">
    <source>
        <dbReference type="PROSITE" id="PS51755"/>
    </source>
</evidence>
<dbReference type="SUPFAM" id="SSF52172">
    <property type="entry name" value="CheY-like"/>
    <property type="match status" value="1"/>
</dbReference>
<evidence type="ECO:0000256" key="3">
    <source>
        <dbReference type="ARBA" id="ARBA00023015"/>
    </source>
</evidence>
<dbReference type="AlphaFoldDB" id="W8F2V4"/>
<dbReference type="SUPFAM" id="SSF46894">
    <property type="entry name" value="C-terminal effector domain of the bipartite response regulators"/>
    <property type="match status" value="1"/>
</dbReference>
<dbReference type="InterPro" id="IPR001789">
    <property type="entry name" value="Sig_transdc_resp-reg_receiver"/>
</dbReference>
<feature type="DNA-binding region" description="OmpR/PhoB-type" evidence="7">
    <location>
        <begin position="143"/>
        <end position="241"/>
    </location>
</feature>
<protein>
    <submittedName>
        <fullName evidence="10">Transcriptional regulator</fullName>
    </submittedName>
</protein>
<evidence type="ECO:0000256" key="2">
    <source>
        <dbReference type="ARBA" id="ARBA00023012"/>
    </source>
</evidence>
<dbReference type="PATRIC" id="fig|1227739.3.peg.2939"/>
<organism evidence="10 11">
    <name type="scientific">Hymenobacter swuensis DY53</name>
    <dbReference type="NCBI Taxonomy" id="1227739"/>
    <lineage>
        <taxon>Bacteria</taxon>
        <taxon>Pseudomonadati</taxon>
        <taxon>Bacteroidota</taxon>
        <taxon>Cytophagia</taxon>
        <taxon>Cytophagales</taxon>
        <taxon>Hymenobacteraceae</taxon>
        <taxon>Hymenobacter</taxon>
    </lineage>
</organism>
<dbReference type="Gene3D" id="1.10.10.10">
    <property type="entry name" value="Winged helix-like DNA-binding domain superfamily/Winged helix DNA-binding domain"/>
    <property type="match status" value="1"/>
</dbReference>
<feature type="domain" description="OmpR/PhoB-type" evidence="9">
    <location>
        <begin position="143"/>
        <end position="241"/>
    </location>
</feature>
<reference evidence="10 11" key="1">
    <citation type="submission" date="2014-01" db="EMBL/GenBank/DDBJ databases">
        <title>Complete genome sequence of ionizing-radiation resistance bacterium Hymenobacter swuensis DY53.</title>
        <authorList>
            <person name="Jung J.-H."/>
            <person name="Jeong S.-W."/>
            <person name="Joe M.-H."/>
            <person name="Cho y.-j."/>
            <person name="Kim M.-K."/>
            <person name="Lim S.-Y."/>
        </authorList>
    </citation>
    <scope>NUCLEOTIDE SEQUENCE [LARGE SCALE GENOMIC DNA]</scope>
    <source>
        <strain evidence="10 11">DY53</strain>
    </source>
</reference>
<dbReference type="SMART" id="SM00862">
    <property type="entry name" value="Trans_reg_C"/>
    <property type="match status" value="1"/>
</dbReference>
<dbReference type="InterPro" id="IPR036388">
    <property type="entry name" value="WH-like_DNA-bd_sf"/>
</dbReference>
<dbReference type="Gene3D" id="3.40.50.2300">
    <property type="match status" value="1"/>
</dbReference>
<feature type="modified residue" description="4-aspartylphosphate" evidence="6">
    <location>
        <position position="69"/>
    </location>
</feature>
<evidence type="ECO:0000256" key="5">
    <source>
        <dbReference type="ARBA" id="ARBA00023163"/>
    </source>
</evidence>
<gene>
    <name evidence="10" type="ORF">Hsw_2752</name>
</gene>
<evidence type="ECO:0000256" key="6">
    <source>
        <dbReference type="PROSITE-ProRule" id="PRU00169"/>
    </source>
</evidence>
<dbReference type="STRING" id="1227739.Hsw_2752"/>
<evidence type="ECO:0000259" key="8">
    <source>
        <dbReference type="PROSITE" id="PS50110"/>
    </source>
</evidence>
<dbReference type="PANTHER" id="PTHR48111">
    <property type="entry name" value="REGULATOR OF RPOS"/>
    <property type="match status" value="1"/>
</dbReference>
<dbReference type="InterPro" id="IPR011006">
    <property type="entry name" value="CheY-like_superfamily"/>
</dbReference>
<dbReference type="GO" id="GO:0032993">
    <property type="term" value="C:protein-DNA complex"/>
    <property type="evidence" value="ECO:0007669"/>
    <property type="project" value="TreeGrafter"/>
</dbReference>